<dbReference type="AlphaFoldDB" id="A0A841UAP3"/>
<proteinExistence type="predicted"/>
<reference evidence="1 2" key="1">
    <citation type="submission" date="2020-08" db="EMBL/GenBank/DDBJ databases">
        <title>Cohnella phylogeny.</title>
        <authorList>
            <person name="Dunlap C."/>
        </authorList>
    </citation>
    <scope>NUCLEOTIDE SEQUENCE [LARGE SCALE GENOMIC DNA]</scope>
    <source>
        <strain evidence="1 2">DSM 25239</strain>
    </source>
</reference>
<protein>
    <submittedName>
        <fullName evidence="1">Uncharacterized protein</fullName>
    </submittedName>
</protein>
<evidence type="ECO:0000313" key="2">
    <source>
        <dbReference type="Proteomes" id="UP000553776"/>
    </source>
</evidence>
<comment type="caution">
    <text evidence="1">The sequence shown here is derived from an EMBL/GenBank/DDBJ whole genome shotgun (WGS) entry which is preliminary data.</text>
</comment>
<gene>
    <name evidence="1" type="ORF">H7B90_28295</name>
</gene>
<dbReference type="Proteomes" id="UP000553776">
    <property type="component" value="Unassembled WGS sequence"/>
</dbReference>
<accession>A0A841UAP3</accession>
<dbReference type="EMBL" id="JACJVR010000121">
    <property type="protein sequence ID" value="MBB6695303.1"/>
    <property type="molecule type" value="Genomic_DNA"/>
</dbReference>
<organism evidence="1 2">
    <name type="scientific">Cohnella xylanilytica</name>
    <dbReference type="NCBI Taxonomy" id="557555"/>
    <lineage>
        <taxon>Bacteria</taxon>
        <taxon>Bacillati</taxon>
        <taxon>Bacillota</taxon>
        <taxon>Bacilli</taxon>
        <taxon>Bacillales</taxon>
        <taxon>Paenibacillaceae</taxon>
        <taxon>Cohnella</taxon>
    </lineage>
</organism>
<sequence length="55" mass="6070">MTLINQMATNEEFIGFYLLRELELKQTNATPAKDYFDIVLGDASGAGEVLGCKTQ</sequence>
<evidence type="ECO:0000313" key="1">
    <source>
        <dbReference type="EMBL" id="MBB6695303.1"/>
    </source>
</evidence>
<name>A0A841UAP3_9BACL</name>
<dbReference type="RefSeq" id="WP_176220571.1">
    <property type="nucleotide sequence ID" value="NZ_JACJVR010000121.1"/>
</dbReference>
<keyword evidence="2" id="KW-1185">Reference proteome</keyword>